<dbReference type="UniPathway" id="UPA00252"/>
<evidence type="ECO:0000256" key="10">
    <source>
        <dbReference type="SAM" id="Phobius"/>
    </source>
</evidence>
<evidence type="ECO:0000256" key="7">
    <source>
        <dbReference type="ARBA" id="ARBA00022989"/>
    </source>
</evidence>
<comment type="subcellular location">
    <subcellularLocation>
        <location evidence="2">Cell inner membrane</location>
        <topology evidence="2">Multi-pass membrane protein</topology>
    </subcellularLocation>
</comment>
<dbReference type="RefSeq" id="WP_183411538.1">
    <property type="nucleotide sequence ID" value="NZ_JACHWY010000003.1"/>
</dbReference>
<evidence type="ECO:0000256" key="9">
    <source>
        <dbReference type="ARBA" id="ARBA00023244"/>
    </source>
</evidence>
<reference evidence="12 13" key="1">
    <citation type="submission" date="2020-08" db="EMBL/GenBank/DDBJ databases">
        <title>Genomic Encyclopedia of Type Strains, Phase III (KMG-III): the genomes of soil and plant-associated and newly described type strains.</title>
        <authorList>
            <person name="Whitman W."/>
        </authorList>
    </citation>
    <scope>NUCLEOTIDE SEQUENCE [LARGE SCALE GENOMIC DNA]</scope>
    <source>
        <strain evidence="12 13">CECT 8654</strain>
    </source>
</reference>
<dbReference type="SUPFAM" id="SSF48452">
    <property type="entry name" value="TPR-like"/>
    <property type="match status" value="2"/>
</dbReference>
<feature type="transmembrane region" description="Helical" evidence="10">
    <location>
        <begin position="40"/>
        <end position="60"/>
    </location>
</feature>
<feature type="domain" description="HemY N-terminal" evidence="11">
    <location>
        <begin position="27"/>
        <end position="132"/>
    </location>
</feature>
<keyword evidence="13" id="KW-1185">Reference proteome</keyword>
<dbReference type="Gene3D" id="1.25.40.10">
    <property type="entry name" value="Tetratricopeptide repeat domain"/>
    <property type="match status" value="1"/>
</dbReference>
<name>A0A7W4W7C0_9GAMM</name>
<keyword evidence="8 10" id="KW-0472">Membrane</keyword>
<accession>A0A7W4W7C0</accession>
<comment type="pathway">
    <text evidence="3">Porphyrin-containing compound metabolism; protoheme biosynthesis.</text>
</comment>
<evidence type="ECO:0000256" key="1">
    <source>
        <dbReference type="ARBA" id="ARBA00002962"/>
    </source>
</evidence>
<keyword evidence="6 10" id="KW-0812">Transmembrane</keyword>
<dbReference type="NCBIfam" id="TIGR00540">
    <property type="entry name" value="TPR_hemY_coli"/>
    <property type="match status" value="1"/>
</dbReference>
<evidence type="ECO:0000313" key="13">
    <source>
        <dbReference type="Proteomes" id="UP000537130"/>
    </source>
</evidence>
<dbReference type="InterPro" id="IPR005254">
    <property type="entry name" value="Heme_biosyn_assoc_TPR_pro"/>
</dbReference>
<dbReference type="AlphaFoldDB" id="A0A7W4W7C0"/>
<comment type="caution">
    <text evidence="12">The sequence shown here is derived from an EMBL/GenBank/DDBJ whole genome shotgun (WGS) entry which is preliminary data.</text>
</comment>
<sequence>MIRYFLISLGVLAGAASLGVLIQRDPGYMLVAIGSVAIETSFWVALALFLVLLAVGHFLLRLSQGSLKSTSRFSRYLAQRREKRSHRESTDGLIALVEGNYQKARQLLTRHIDDLDEPLLNYLGAAYASNALGEVREANALLAKAERETQGARVAIELVQARLLLQNGRLEESHASLTRAQRNVAKHPAVLRLLKSVYEGLEDWESLLALLPDLKKNRLVQPEELTALQRKAALGQLLKLGESSKADGEQLRQCWQKLPKELRSDATVVEQYVNLLVEQNETGLAEETLRKHLRKDWRRELVALYGQIAAPEPDKQLLTAESWLPDRTNDATLLLALGRLSLRNELWGKAREYLESSHRFDPGPDVCAELGRLLAYLGEHERSSAFFQEGLQKSSRAIPMKFPTKVG</sequence>
<comment type="function">
    <text evidence="1">Involved in a late step of protoheme IX synthesis.</text>
</comment>
<dbReference type="InterPro" id="IPR011990">
    <property type="entry name" value="TPR-like_helical_dom_sf"/>
</dbReference>
<dbReference type="Pfam" id="PF07219">
    <property type="entry name" value="HemY_N"/>
    <property type="match status" value="1"/>
</dbReference>
<evidence type="ECO:0000256" key="2">
    <source>
        <dbReference type="ARBA" id="ARBA00004429"/>
    </source>
</evidence>
<dbReference type="EMBL" id="JACHWY010000003">
    <property type="protein sequence ID" value="MBB3048774.1"/>
    <property type="molecule type" value="Genomic_DNA"/>
</dbReference>
<evidence type="ECO:0000256" key="3">
    <source>
        <dbReference type="ARBA" id="ARBA00004744"/>
    </source>
</evidence>
<keyword evidence="7 10" id="KW-1133">Transmembrane helix</keyword>
<protein>
    <submittedName>
        <fullName evidence="12">HemY protein</fullName>
    </submittedName>
</protein>
<evidence type="ECO:0000256" key="8">
    <source>
        <dbReference type="ARBA" id="ARBA00023136"/>
    </source>
</evidence>
<dbReference type="Proteomes" id="UP000537130">
    <property type="component" value="Unassembled WGS sequence"/>
</dbReference>
<evidence type="ECO:0000259" key="11">
    <source>
        <dbReference type="Pfam" id="PF07219"/>
    </source>
</evidence>
<evidence type="ECO:0000256" key="4">
    <source>
        <dbReference type="ARBA" id="ARBA00022475"/>
    </source>
</evidence>
<gene>
    <name evidence="12" type="ORF">FHR99_003048</name>
</gene>
<keyword evidence="5" id="KW-0997">Cell inner membrane</keyword>
<proteinExistence type="predicted"/>
<dbReference type="GO" id="GO:0006779">
    <property type="term" value="P:porphyrin-containing compound biosynthetic process"/>
    <property type="evidence" value="ECO:0007669"/>
    <property type="project" value="UniProtKB-KW"/>
</dbReference>
<keyword evidence="9" id="KW-0627">Porphyrin biosynthesis</keyword>
<evidence type="ECO:0000313" key="12">
    <source>
        <dbReference type="EMBL" id="MBB3048774.1"/>
    </source>
</evidence>
<dbReference type="InterPro" id="IPR010817">
    <property type="entry name" value="HemY_N"/>
</dbReference>
<evidence type="ECO:0000256" key="6">
    <source>
        <dbReference type="ARBA" id="ARBA00022692"/>
    </source>
</evidence>
<dbReference type="GO" id="GO:0042168">
    <property type="term" value="P:heme metabolic process"/>
    <property type="evidence" value="ECO:0007669"/>
    <property type="project" value="InterPro"/>
</dbReference>
<evidence type="ECO:0000256" key="5">
    <source>
        <dbReference type="ARBA" id="ARBA00022519"/>
    </source>
</evidence>
<dbReference type="GO" id="GO:0005886">
    <property type="term" value="C:plasma membrane"/>
    <property type="evidence" value="ECO:0007669"/>
    <property type="project" value="UniProtKB-SubCell"/>
</dbReference>
<organism evidence="12 13">
    <name type="scientific">Litorivivens lipolytica</name>
    <dbReference type="NCBI Taxonomy" id="1524264"/>
    <lineage>
        <taxon>Bacteria</taxon>
        <taxon>Pseudomonadati</taxon>
        <taxon>Pseudomonadota</taxon>
        <taxon>Gammaproteobacteria</taxon>
        <taxon>Litorivivens</taxon>
    </lineage>
</organism>
<keyword evidence="4" id="KW-1003">Cell membrane</keyword>